<evidence type="ECO:0000256" key="2">
    <source>
        <dbReference type="ARBA" id="ARBA00023152"/>
    </source>
</evidence>
<dbReference type="InterPro" id="IPR001672">
    <property type="entry name" value="G6P_Isomerase"/>
</dbReference>
<dbReference type="Proteomes" id="UP001374535">
    <property type="component" value="Chromosome 6"/>
</dbReference>
<dbReference type="GO" id="GO:0006094">
    <property type="term" value="P:gluconeogenesis"/>
    <property type="evidence" value="ECO:0007669"/>
    <property type="project" value="UniProtKB-KW"/>
</dbReference>
<sequence>MSLLLSTTNASRFLICPSLLSDADEDYGETRLMATSVVNAPSRPSCASSESLASPSLSLSCSTQHLNPSFHFWLSHHCRHQRTTLLYCQTLVNRRTSIDDHSSSALAPSALLHYWLRDPKRAPNSFLKTQIENTFDVVSKFANDVINGKIKLPSSPEGRFTQTLSVEIRGSAFGPQFVTEALAPDNPPLKTRNGLLEVQKAFREAGLDFLKQKWVPDLDVITQTLEEKYPIPPLVISSEKVIVYAFYL</sequence>
<evidence type="ECO:0000256" key="1">
    <source>
        <dbReference type="ARBA" id="ARBA00022432"/>
    </source>
</evidence>
<keyword evidence="5" id="KW-1185">Reference proteome</keyword>
<dbReference type="Gene3D" id="3.40.50.10490">
    <property type="entry name" value="Glucose-6-phosphate isomerase like protein, domain 1"/>
    <property type="match status" value="1"/>
</dbReference>
<evidence type="ECO:0000256" key="3">
    <source>
        <dbReference type="ARBA" id="ARBA00023235"/>
    </source>
</evidence>
<dbReference type="AlphaFoldDB" id="A0AAQ3NAR6"/>
<dbReference type="EMBL" id="CP144695">
    <property type="protein sequence ID" value="WVZ05722.1"/>
    <property type="molecule type" value="Genomic_DNA"/>
</dbReference>
<dbReference type="GO" id="GO:0097367">
    <property type="term" value="F:carbohydrate derivative binding"/>
    <property type="evidence" value="ECO:0007669"/>
    <property type="project" value="InterPro"/>
</dbReference>
<proteinExistence type="predicted"/>
<dbReference type="GO" id="GO:0048029">
    <property type="term" value="F:monosaccharide binding"/>
    <property type="evidence" value="ECO:0007669"/>
    <property type="project" value="TreeGrafter"/>
</dbReference>
<name>A0AAQ3NAR6_VIGMU</name>
<dbReference type="PANTHER" id="PTHR11469:SF1">
    <property type="entry name" value="GLUCOSE-6-PHOSPHATE ISOMERASE"/>
    <property type="match status" value="1"/>
</dbReference>
<evidence type="ECO:0000313" key="4">
    <source>
        <dbReference type="EMBL" id="WVZ05722.1"/>
    </source>
</evidence>
<keyword evidence="3" id="KW-0413">Isomerase</keyword>
<accession>A0AAQ3NAR6</accession>
<evidence type="ECO:0000313" key="5">
    <source>
        <dbReference type="Proteomes" id="UP001374535"/>
    </source>
</evidence>
<gene>
    <name evidence="4" type="ORF">V8G54_019068</name>
</gene>
<dbReference type="GO" id="GO:0004347">
    <property type="term" value="F:glucose-6-phosphate isomerase activity"/>
    <property type="evidence" value="ECO:0007669"/>
    <property type="project" value="InterPro"/>
</dbReference>
<dbReference type="GO" id="GO:0005829">
    <property type="term" value="C:cytosol"/>
    <property type="evidence" value="ECO:0007669"/>
    <property type="project" value="TreeGrafter"/>
</dbReference>
<organism evidence="4 5">
    <name type="scientific">Vigna mungo</name>
    <name type="common">Black gram</name>
    <name type="synonym">Phaseolus mungo</name>
    <dbReference type="NCBI Taxonomy" id="3915"/>
    <lineage>
        <taxon>Eukaryota</taxon>
        <taxon>Viridiplantae</taxon>
        <taxon>Streptophyta</taxon>
        <taxon>Embryophyta</taxon>
        <taxon>Tracheophyta</taxon>
        <taxon>Spermatophyta</taxon>
        <taxon>Magnoliopsida</taxon>
        <taxon>eudicotyledons</taxon>
        <taxon>Gunneridae</taxon>
        <taxon>Pentapetalae</taxon>
        <taxon>rosids</taxon>
        <taxon>fabids</taxon>
        <taxon>Fabales</taxon>
        <taxon>Fabaceae</taxon>
        <taxon>Papilionoideae</taxon>
        <taxon>50 kb inversion clade</taxon>
        <taxon>NPAAA clade</taxon>
        <taxon>indigoferoid/millettioid clade</taxon>
        <taxon>Phaseoleae</taxon>
        <taxon>Vigna</taxon>
    </lineage>
</organism>
<dbReference type="GO" id="GO:0051156">
    <property type="term" value="P:glucose 6-phosphate metabolic process"/>
    <property type="evidence" value="ECO:0007669"/>
    <property type="project" value="TreeGrafter"/>
</dbReference>
<protein>
    <submittedName>
        <fullName evidence="4">Uncharacterized protein</fullName>
    </submittedName>
</protein>
<dbReference type="GO" id="GO:0006096">
    <property type="term" value="P:glycolytic process"/>
    <property type="evidence" value="ECO:0007669"/>
    <property type="project" value="UniProtKB-KW"/>
</dbReference>
<dbReference type="SUPFAM" id="SSF53697">
    <property type="entry name" value="SIS domain"/>
    <property type="match status" value="1"/>
</dbReference>
<reference evidence="4 5" key="1">
    <citation type="journal article" date="2023" name="Life. Sci Alliance">
        <title>Evolutionary insights into 3D genome organization and epigenetic landscape of Vigna mungo.</title>
        <authorList>
            <person name="Junaid A."/>
            <person name="Singh B."/>
            <person name="Bhatia S."/>
        </authorList>
    </citation>
    <scope>NUCLEOTIDE SEQUENCE [LARGE SCALE GENOMIC DNA]</scope>
    <source>
        <strain evidence="4">Urdbean</strain>
    </source>
</reference>
<keyword evidence="1" id="KW-0312">Gluconeogenesis</keyword>
<keyword evidence="2" id="KW-0324">Glycolysis</keyword>
<dbReference type="PANTHER" id="PTHR11469">
    <property type="entry name" value="GLUCOSE-6-PHOSPHATE ISOMERASE"/>
    <property type="match status" value="1"/>
</dbReference>
<dbReference type="InterPro" id="IPR046348">
    <property type="entry name" value="SIS_dom_sf"/>
</dbReference>